<dbReference type="GO" id="GO:0032259">
    <property type="term" value="P:methylation"/>
    <property type="evidence" value="ECO:0007669"/>
    <property type="project" value="UniProtKB-KW"/>
</dbReference>
<keyword evidence="5 9" id="KW-0812">Transmembrane</keyword>
<proteinExistence type="inferred from homology"/>
<evidence type="ECO:0000256" key="4">
    <source>
        <dbReference type="ARBA" id="ARBA00022519"/>
    </source>
</evidence>
<evidence type="ECO:0000313" key="14">
    <source>
        <dbReference type="Proteomes" id="UP000321250"/>
    </source>
</evidence>
<feature type="transmembrane region" description="Helical" evidence="10">
    <location>
        <begin position="188"/>
        <end position="214"/>
    </location>
</feature>
<evidence type="ECO:0000256" key="6">
    <source>
        <dbReference type="ARBA" id="ARBA00022989"/>
    </source>
</evidence>
<dbReference type="EC" id="3.4.23.43" evidence="9"/>
<dbReference type="GO" id="GO:0008168">
    <property type="term" value="F:methyltransferase activity"/>
    <property type="evidence" value="ECO:0007669"/>
    <property type="project" value="UniProtKB-KW"/>
</dbReference>
<dbReference type="Gene3D" id="1.20.120.1220">
    <property type="match status" value="1"/>
</dbReference>
<evidence type="ECO:0000256" key="1">
    <source>
        <dbReference type="ARBA" id="ARBA00004429"/>
    </source>
</evidence>
<dbReference type="PANTHER" id="PTHR30487:SF0">
    <property type="entry name" value="PREPILIN LEADER PEPTIDASE_N-METHYLTRANSFERASE-RELATED"/>
    <property type="match status" value="1"/>
</dbReference>
<evidence type="ECO:0000256" key="7">
    <source>
        <dbReference type="ARBA" id="ARBA00023136"/>
    </source>
</evidence>
<evidence type="ECO:0000256" key="2">
    <source>
        <dbReference type="ARBA" id="ARBA00005801"/>
    </source>
</evidence>
<evidence type="ECO:0000256" key="8">
    <source>
        <dbReference type="RuleBase" id="RU003793"/>
    </source>
</evidence>
<dbReference type="EMBL" id="VOQR01000001">
    <property type="protein sequence ID" value="TXC70433.1"/>
    <property type="molecule type" value="Genomic_DNA"/>
</dbReference>
<keyword evidence="6 10" id="KW-1133">Transmembrane helix</keyword>
<dbReference type="Proteomes" id="UP000321250">
    <property type="component" value="Unassembled WGS sequence"/>
</dbReference>
<feature type="transmembrane region" description="Helical" evidence="10">
    <location>
        <begin position="120"/>
        <end position="143"/>
    </location>
</feature>
<comment type="function">
    <text evidence="9">Plays an essential role in type IV pili and type II pseudopili formation by proteolytically removing the leader sequence from substrate proteins and subsequently monomethylating the alpha-amino group of the newly exposed N-terminal phenylalanine.</text>
</comment>
<dbReference type="PANTHER" id="PTHR30487">
    <property type="entry name" value="TYPE 4 PREPILIN-LIKE PROTEINS LEADER PEPTIDE-PROCESSING ENZYME"/>
    <property type="match status" value="1"/>
</dbReference>
<gene>
    <name evidence="13" type="ORF">FSB78_05355</name>
</gene>
<dbReference type="Pfam" id="PF06750">
    <property type="entry name" value="A24_N_bact"/>
    <property type="match status" value="1"/>
</dbReference>
<keyword evidence="3" id="KW-1003">Cell membrane</keyword>
<keyword evidence="9" id="KW-0808">Transferase</keyword>
<evidence type="ECO:0000259" key="11">
    <source>
        <dbReference type="Pfam" id="PF01478"/>
    </source>
</evidence>
<comment type="catalytic activity">
    <reaction evidence="9">
        <text>Typically cleaves a -Gly-|-Phe- bond to release an N-terminal, basic peptide of 5-8 residues from type IV prepilin, and then N-methylates the new N-terminal amino group, the methyl donor being S-adenosyl-L-methionine.</text>
        <dbReference type="EC" id="3.4.23.43"/>
    </reaction>
</comment>
<feature type="transmembrane region" description="Helical" evidence="10">
    <location>
        <begin position="150"/>
        <end position="168"/>
    </location>
</feature>
<comment type="similarity">
    <text evidence="2 8">Belongs to the peptidase A24 family.</text>
</comment>
<dbReference type="RefSeq" id="WP_147080619.1">
    <property type="nucleotide sequence ID" value="NZ_VOQR01000001.1"/>
</dbReference>
<dbReference type="AlphaFoldDB" id="A0A5C6UCI7"/>
<organism evidence="13 14">
    <name type="scientific">Sphingomonas ginsenosidivorax</name>
    <dbReference type="NCBI Taxonomy" id="862135"/>
    <lineage>
        <taxon>Bacteria</taxon>
        <taxon>Pseudomonadati</taxon>
        <taxon>Pseudomonadota</taxon>
        <taxon>Alphaproteobacteria</taxon>
        <taxon>Sphingomonadales</taxon>
        <taxon>Sphingomonadaceae</taxon>
        <taxon>Sphingomonas</taxon>
    </lineage>
</organism>
<feature type="domain" description="Prepilin type IV endopeptidase peptidase" evidence="11">
    <location>
        <begin position="106"/>
        <end position="210"/>
    </location>
</feature>
<keyword evidence="9" id="KW-0378">Hydrolase</keyword>
<evidence type="ECO:0000313" key="13">
    <source>
        <dbReference type="EMBL" id="TXC70433.1"/>
    </source>
</evidence>
<dbReference type="InterPro" id="IPR050882">
    <property type="entry name" value="Prepilin_peptidase/N-MTase"/>
</dbReference>
<keyword evidence="9" id="KW-0511">Multifunctional enzyme</keyword>
<comment type="subcellular location">
    <subcellularLocation>
        <location evidence="1">Cell inner membrane</location>
        <topology evidence="1">Multi-pass membrane protein</topology>
    </subcellularLocation>
    <subcellularLocation>
        <location evidence="9">Cell membrane</location>
        <topology evidence="9">Multi-pass membrane protein</topology>
    </subcellularLocation>
</comment>
<evidence type="ECO:0000259" key="12">
    <source>
        <dbReference type="Pfam" id="PF06750"/>
    </source>
</evidence>
<dbReference type="InterPro" id="IPR000045">
    <property type="entry name" value="Prepilin_IV_endopep_pep"/>
</dbReference>
<keyword evidence="7 10" id="KW-0472">Membrane</keyword>
<reference evidence="13 14" key="1">
    <citation type="journal article" date="2013" name="Antonie Van Leeuwenhoek">
        <title>Sphingomonas ginsenosidivorax sp. nov., with the ability to transform ginsenosides.</title>
        <authorList>
            <person name="Jin X.F."/>
            <person name="Kim J.K."/>
            <person name="Liu Q.M."/>
            <person name="Kang M.S."/>
            <person name="He D."/>
            <person name="Jin F.X."/>
            <person name="Kim S.C."/>
            <person name="Im W.T."/>
        </authorList>
    </citation>
    <scope>NUCLEOTIDE SEQUENCE [LARGE SCALE GENOMIC DNA]</scope>
    <source>
        <strain evidence="13 14">KHI67</strain>
    </source>
</reference>
<evidence type="ECO:0000256" key="5">
    <source>
        <dbReference type="ARBA" id="ARBA00022692"/>
    </source>
</evidence>
<protein>
    <recommendedName>
        <fullName evidence="9">Prepilin leader peptidase/N-methyltransferase</fullName>
        <ecNumber evidence="9">2.1.1.-</ecNumber>
        <ecNumber evidence="9">3.4.23.43</ecNumber>
    </recommendedName>
</protein>
<evidence type="ECO:0000256" key="10">
    <source>
        <dbReference type="SAM" id="Phobius"/>
    </source>
</evidence>
<dbReference type="EC" id="2.1.1.-" evidence="9"/>
<dbReference type="PRINTS" id="PR00864">
    <property type="entry name" value="PREPILNPTASE"/>
</dbReference>
<keyword evidence="9" id="KW-0489">Methyltransferase</keyword>
<accession>A0A5C6UCI7</accession>
<dbReference type="GO" id="GO:0004190">
    <property type="term" value="F:aspartic-type endopeptidase activity"/>
    <property type="evidence" value="ECO:0007669"/>
    <property type="project" value="UniProtKB-EC"/>
</dbReference>
<dbReference type="GO" id="GO:0006465">
    <property type="term" value="P:signal peptide processing"/>
    <property type="evidence" value="ECO:0007669"/>
    <property type="project" value="TreeGrafter"/>
</dbReference>
<dbReference type="Pfam" id="PF01478">
    <property type="entry name" value="Peptidase_A24"/>
    <property type="match status" value="1"/>
</dbReference>
<dbReference type="InterPro" id="IPR014032">
    <property type="entry name" value="Peptidase_A24A_bac"/>
</dbReference>
<comment type="caution">
    <text evidence="13">The sequence shown here is derived from an EMBL/GenBank/DDBJ whole genome shotgun (WGS) entry which is preliminary data.</text>
</comment>
<evidence type="ECO:0000256" key="3">
    <source>
        <dbReference type="ARBA" id="ARBA00022475"/>
    </source>
</evidence>
<feature type="transmembrane region" description="Helical" evidence="10">
    <location>
        <begin position="226"/>
        <end position="247"/>
    </location>
</feature>
<keyword evidence="9" id="KW-0645">Protease</keyword>
<dbReference type="OrthoDB" id="9789291at2"/>
<feature type="transmembrane region" description="Helical" evidence="10">
    <location>
        <begin position="83"/>
        <end position="114"/>
    </location>
</feature>
<name>A0A5C6UCI7_9SPHN</name>
<feature type="transmembrane region" description="Helical" evidence="10">
    <location>
        <begin position="6"/>
        <end position="26"/>
    </location>
</feature>
<feature type="domain" description="Prepilin peptidase A24 N-terminal" evidence="12">
    <location>
        <begin position="13"/>
        <end position="88"/>
    </location>
</feature>
<keyword evidence="4" id="KW-0997">Cell inner membrane</keyword>
<sequence length="250" mass="25758">MSERLVWAVALGILGAIIGSFVAALVTRWRDDRSVMQGRSACDSCGTTLGPVELVPLVSALVQRGRCRTCRAPIAPLHWRIELAALAIGAVSGGVVAGPAALAGAAFGWLLLALGSLDLIAFWLPDRLTATLALGGAVSAIWFDPGPLDRAIGGAAGFGVLWTIAAVYRRVRGRDGMGGGDPKLFGAIGLWLGWQLLPAVLLIASMVGLGAVLATRLRGRAVAADTALPFGTLLAIAAYPAWLFMIAGAP</sequence>
<keyword evidence="14" id="KW-1185">Reference proteome</keyword>
<dbReference type="GO" id="GO:0005886">
    <property type="term" value="C:plasma membrane"/>
    <property type="evidence" value="ECO:0007669"/>
    <property type="project" value="UniProtKB-SubCell"/>
</dbReference>
<dbReference type="InterPro" id="IPR010627">
    <property type="entry name" value="Prepilin_pept_A24_N"/>
</dbReference>
<evidence type="ECO:0000256" key="9">
    <source>
        <dbReference type="RuleBase" id="RU003794"/>
    </source>
</evidence>